<organism evidence="2">
    <name type="scientific">Streptomyces sp. R11</name>
    <dbReference type="NCBI Taxonomy" id="3238625"/>
    <lineage>
        <taxon>Bacteria</taxon>
        <taxon>Bacillati</taxon>
        <taxon>Actinomycetota</taxon>
        <taxon>Actinomycetes</taxon>
        <taxon>Kitasatosporales</taxon>
        <taxon>Streptomycetaceae</taxon>
        <taxon>Streptomyces</taxon>
    </lineage>
</organism>
<accession>A0AB39N055</accession>
<gene>
    <name evidence="2" type="ORF">AB5J55_18000</name>
</gene>
<dbReference type="RefSeq" id="WP_369271669.1">
    <property type="nucleotide sequence ID" value="NZ_CP163432.1"/>
</dbReference>
<sequence>MVGTDPGIEQEKRAKGGCPVLKGVAQRRSRSDPATDSKVNCPNMHAFLPSWNAA</sequence>
<proteinExistence type="predicted"/>
<reference evidence="2" key="1">
    <citation type="submission" date="2024-07" db="EMBL/GenBank/DDBJ databases">
        <authorList>
            <person name="Yu S.T."/>
        </authorList>
    </citation>
    <scope>NUCLEOTIDE SEQUENCE</scope>
    <source>
        <strain evidence="2">R11</strain>
    </source>
</reference>
<evidence type="ECO:0000256" key="1">
    <source>
        <dbReference type="SAM" id="MobiDB-lite"/>
    </source>
</evidence>
<dbReference type="AlphaFoldDB" id="A0AB39N055"/>
<evidence type="ECO:0000313" key="2">
    <source>
        <dbReference type="EMBL" id="XDQ11422.1"/>
    </source>
</evidence>
<protein>
    <submittedName>
        <fullName evidence="2">Uncharacterized protein</fullName>
    </submittedName>
</protein>
<name>A0AB39N055_9ACTN</name>
<dbReference type="EMBL" id="CP163432">
    <property type="protein sequence ID" value="XDQ11422.1"/>
    <property type="molecule type" value="Genomic_DNA"/>
</dbReference>
<feature type="region of interest" description="Disordered" evidence="1">
    <location>
        <begin position="1"/>
        <end position="38"/>
    </location>
</feature>